<dbReference type="Proteomes" id="UP000280696">
    <property type="component" value="Unassembled WGS sequence"/>
</dbReference>
<dbReference type="AlphaFoldDB" id="A0A3A9AEJ3"/>
<accession>A0A3A9AEJ3</accession>
<dbReference type="GO" id="GO:0016020">
    <property type="term" value="C:membrane"/>
    <property type="evidence" value="ECO:0007669"/>
    <property type="project" value="InterPro"/>
</dbReference>
<gene>
    <name evidence="7" type="ORF">D7V94_17155</name>
</gene>
<keyword evidence="1" id="KW-0145">Chemotaxis</keyword>
<dbReference type="SUPFAM" id="SSF103190">
    <property type="entry name" value="Sensory domain-like"/>
    <property type="match status" value="1"/>
</dbReference>
<dbReference type="InterPro" id="IPR029151">
    <property type="entry name" value="Sensor-like_sf"/>
</dbReference>
<dbReference type="Pfam" id="PF00015">
    <property type="entry name" value="MCPsignal"/>
    <property type="match status" value="1"/>
</dbReference>
<keyword evidence="5" id="KW-0812">Transmembrane</keyword>
<dbReference type="SMART" id="SM00283">
    <property type="entry name" value="MA"/>
    <property type="match status" value="1"/>
</dbReference>
<dbReference type="SUPFAM" id="SSF58104">
    <property type="entry name" value="Methyl-accepting chemotaxis protein (MCP) signaling domain"/>
    <property type="match status" value="1"/>
</dbReference>
<keyword evidence="8" id="KW-1185">Reference proteome</keyword>
<evidence type="ECO:0000313" key="8">
    <source>
        <dbReference type="Proteomes" id="UP000280696"/>
    </source>
</evidence>
<dbReference type="Gene3D" id="6.10.340.10">
    <property type="match status" value="1"/>
</dbReference>
<dbReference type="PANTHER" id="PTHR43531">
    <property type="entry name" value="PROTEIN ICFG"/>
    <property type="match status" value="1"/>
</dbReference>
<protein>
    <submittedName>
        <fullName evidence="7">Methyl-accepting chemotaxis protein</fullName>
    </submittedName>
</protein>
<dbReference type="EMBL" id="RAYQ01000020">
    <property type="protein sequence ID" value="RKI89688.1"/>
    <property type="molecule type" value="Genomic_DNA"/>
</dbReference>
<evidence type="ECO:0000256" key="1">
    <source>
        <dbReference type="ARBA" id="ARBA00022500"/>
    </source>
</evidence>
<dbReference type="CDD" id="cd18774">
    <property type="entry name" value="PDC2_HK_sensor"/>
    <property type="match status" value="1"/>
</dbReference>
<dbReference type="RefSeq" id="WP_120471541.1">
    <property type="nucleotide sequence ID" value="NZ_RAYQ01000020.1"/>
</dbReference>
<dbReference type="Gene3D" id="1.10.287.950">
    <property type="entry name" value="Methyl-accepting chemotaxis protein"/>
    <property type="match status" value="1"/>
</dbReference>
<dbReference type="GO" id="GO:0006935">
    <property type="term" value="P:chemotaxis"/>
    <property type="evidence" value="ECO:0007669"/>
    <property type="project" value="UniProtKB-KW"/>
</dbReference>
<dbReference type="InterPro" id="IPR051310">
    <property type="entry name" value="MCP_chemotaxis"/>
</dbReference>
<evidence type="ECO:0000256" key="2">
    <source>
        <dbReference type="ARBA" id="ARBA00029447"/>
    </source>
</evidence>
<evidence type="ECO:0000259" key="6">
    <source>
        <dbReference type="PROSITE" id="PS50111"/>
    </source>
</evidence>
<comment type="similarity">
    <text evidence="2">Belongs to the methyl-accepting chemotaxis (MCP) protein family.</text>
</comment>
<evidence type="ECO:0000256" key="5">
    <source>
        <dbReference type="SAM" id="Phobius"/>
    </source>
</evidence>
<comment type="caution">
    <text evidence="7">The sequence shown here is derived from an EMBL/GenBank/DDBJ whole genome shotgun (WGS) entry which is preliminary data.</text>
</comment>
<keyword evidence="5" id="KW-1133">Transmembrane helix</keyword>
<name>A0A3A9AEJ3_9FIRM</name>
<dbReference type="GO" id="GO:0007165">
    <property type="term" value="P:signal transduction"/>
    <property type="evidence" value="ECO:0007669"/>
    <property type="project" value="UniProtKB-KW"/>
</dbReference>
<keyword evidence="3" id="KW-0807">Transducer</keyword>
<evidence type="ECO:0000313" key="7">
    <source>
        <dbReference type="EMBL" id="RKI89688.1"/>
    </source>
</evidence>
<dbReference type="CDD" id="cd11386">
    <property type="entry name" value="MCP_signal"/>
    <property type="match status" value="1"/>
</dbReference>
<reference evidence="7 8" key="1">
    <citation type="submission" date="2018-09" db="EMBL/GenBank/DDBJ databases">
        <title>Murine metabolic-syndrome-specific gut microbial biobank.</title>
        <authorList>
            <person name="Liu C."/>
        </authorList>
    </citation>
    <scope>NUCLEOTIDE SEQUENCE [LARGE SCALE GENOMIC DNA]</scope>
    <source>
        <strain evidence="7 8">0.1xD8-82</strain>
    </source>
</reference>
<feature type="domain" description="Methyl-accepting transducer" evidence="6">
    <location>
        <begin position="430"/>
        <end position="659"/>
    </location>
</feature>
<feature type="coiled-coil region" evidence="4">
    <location>
        <begin position="648"/>
        <end position="675"/>
    </location>
</feature>
<dbReference type="PANTHER" id="PTHR43531:SF11">
    <property type="entry name" value="METHYL-ACCEPTING CHEMOTAXIS PROTEIN 3"/>
    <property type="match status" value="1"/>
</dbReference>
<proteinExistence type="inferred from homology"/>
<feature type="transmembrane region" description="Helical" evidence="5">
    <location>
        <begin position="299"/>
        <end position="319"/>
    </location>
</feature>
<evidence type="ECO:0000256" key="4">
    <source>
        <dbReference type="SAM" id="Coils"/>
    </source>
</evidence>
<dbReference type="PROSITE" id="PS50111">
    <property type="entry name" value="CHEMOTAXIS_TRANSDUC_2"/>
    <property type="match status" value="1"/>
</dbReference>
<sequence>MKLLKNQKLAARISTLTSIITIAGMLLLWCIVAQSASATVKTNVTNQMTDAVKSRAAIINNYVSSAEEHMSAFALSSEVRNLLRDPQNPDLVRQAQQYTEDFASVKGIFEGLYIASPETCVLTHTSEGAVGMVTRPGDSLAPFRDTILAEPRLTNLGIMKSPGTGAMILSMYYPIFENEQCIGYVGAGVFAGTLMDSLLELNIHGLPNSEYVFINAETGVYLYHENEELLNTETTDPGYQEIMRRIQSSGTTEPGTYSYRDENGVKQFVVYQYLADRNWIFMVRDNTGEVYRVVAEIRITVGLICAAVTLLIILCLVGMMRRVGQNLITVESAIEQLGRLELAADQGLSTLYDRDDEIGSIARTTHALCERLRLTIDDIGRILGEMADGNIAVDVTCGESYYIGDFQVLAKSLGTIRSKLLQLTRNIVQVSNRVTGEADEVSESSVSLMQGIQTQEASVTRLTENAEDIVVQIRSNTENCSSAQNLADQAALYTAEADQAMSRMTSAMDNIAHSSEEIEKITLVIENIAFQTNLLALNAAIEAARAGDSGKGFAVVADRVRTLAAESAEAAKDTADLINRSIQDIHAGMEATEQAADIMRTIGECTGSIKEQMHGIADASMRQSDMITQVGKEIEEISLVVQNNSTAVNQSAGSLQNLSEQAKELNQLVGQFQID</sequence>
<dbReference type="InterPro" id="IPR004089">
    <property type="entry name" value="MCPsignal_dom"/>
</dbReference>
<evidence type="ECO:0000256" key="3">
    <source>
        <dbReference type="PROSITE-ProRule" id="PRU00284"/>
    </source>
</evidence>
<organism evidence="7 8">
    <name type="scientific">Parablautia intestinalis</name>
    <dbReference type="NCBI Taxonomy" id="2320100"/>
    <lineage>
        <taxon>Bacteria</taxon>
        <taxon>Bacillati</taxon>
        <taxon>Bacillota</taxon>
        <taxon>Clostridia</taxon>
        <taxon>Lachnospirales</taxon>
        <taxon>Lachnospiraceae</taxon>
        <taxon>Parablautia</taxon>
    </lineage>
</organism>
<keyword evidence="5" id="KW-0472">Membrane</keyword>
<keyword evidence="4" id="KW-0175">Coiled coil</keyword>
<dbReference type="Gene3D" id="3.30.450.20">
    <property type="entry name" value="PAS domain"/>
    <property type="match status" value="1"/>
</dbReference>